<keyword evidence="24" id="KW-0804">Transcription</keyword>
<keyword evidence="23" id="KW-0805">Transcription regulation</keyword>
<dbReference type="GO" id="GO:0000118">
    <property type="term" value="C:histone deacetylase complex"/>
    <property type="evidence" value="ECO:0007669"/>
    <property type="project" value="TreeGrafter"/>
</dbReference>
<dbReference type="GO" id="GO:0016787">
    <property type="term" value="F:hydrolase activity"/>
    <property type="evidence" value="ECO:0007669"/>
    <property type="project" value="UniProtKB-KW"/>
</dbReference>
<dbReference type="PANTHER" id="PTHR10625">
    <property type="entry name" value="HISTONE DEACETYLASE HDAC1-RELATED"/>
    <property type="match status" value="1"/>
</dbReference>
<dbReference type="SUPFAM" id="SSF57850">
    <property type="entry name" value="RING/U-box"/>
    <property type="match status" value="1"/>
</dbReference>
<evidence type="ECO:0000256" key="17">
    <source>
        <dbReference type="ARBA" id="ARBA00022771"/>
    </source>
</evidence>
<dbReference type="FunFam" id="3.40.800.20:FF:000005">
    <property type="entry name" value="histone deacetylase 6"/>
    <property type="match status" value="2"/>
</dbReference>
<dbReference type="GO" id="GO:0006950">
    <property type="term" value="P:response to stress"/>
    <property type="evidence" value="ECO:0007669"/>
    <property type="project" value="UniProtKB-ARBA"/>
</dbReference>
<evidence type="ECO:0000256" key="8">
    <source>
        <dbReference type="ARBA" id="ARBA00004906"/>
    </source>
</evidence>
<comment type="similarity">
    <text evidence="9">Belongs to the histone deacetylase family. HD type 2 subfamily.</text>
</comment>
<keyword evidence="25" id="KW-0009">Actin-binding</keyword>
<keyword evidence="14" id="KW-0808">Transferase</keyword>
<dbReference type="InterPro" id="IPR001607">
    <property type="entry name" value="Znf_UBP"/>
</dbReference>
<evidence type="ECO:0000256" key="31">
    <source>
        <dbReference type="ARBA" id="ARBA00068733"/>
    </source>
</evidence>
<dbReference type="GO" id="GO:0004407">
    <property type="term" value="F:histone deacetylase activity"/>
    <property type="evidence" value="ECO:0007669"/>
    <property type="project" value="TreeGrafter"/>
</dbReference>
<dbReference type="InterPro" id="IPR013083">
    <property type="entry name" value="Znf_RING/FYVE/PHD"/>
</dbReference>
<dbReference type="InterPro" id="IPR000286">
    <property type="entry name" value="HDACs"/>
</dbReference>
<evidence type="ECO:0000256" key="14">
    <source>
        <dbReference type="ARBA" id="ARBA00022679"/>
    </source>
</evidence>
<dbReference type="PANTHER" id="PTHR10625:SF21">
    <property type="entry name" value="HISTONE DEACETYLASE 6"/>
    <property type="match status" value="1"/>
</dbReference>
<evidence type="ECO:0000256" key="3">
    <source>
        <dbReference type="ARBA" id="ARBA00004123"/>
    </source>
</evidence>
<evidence type="ECO:0000256" key="34">
    <source>
        <dbReference type="SAM" id="MobiDB-lite"/>
    </source>
</evidence>
<evidence type="ECO:0000256" key="18">
    <source>
        <dbReference type="ARBA" id="ARBA00022786"/>
    </source>
</evidence>
<dbReference type="CTD" id="10013"/>
<dbReference type="PROSITE" id="PS50271">
    <property type="entry name" value="ZF_UBP"/>
    <property type="match status" value="1"/>
</dbReference>
<keyword evidence="13" id="KW-0597">Phosphoprotein</keyword>
<keyword evidence="12" id="KW-0678">Repressor</keyword>
<dbReference type="InterPro" id="IPR037138">
    <property type="entry name" value="His_deacetylse_dom_sf"/>
</dbReference>
<evidence type="ECO:0000256" key="15">
    <source>
        <dbReference type="ARBA" id="ARBA00022723"/>
    </source>
</evidence>
<dbReference type="InterPro" id="IPR023801">
    <property type="entry name" value="His_deacetylse_dom"/>
</dbReference>
<keyword evidence="26" id="KW-0206">Cytoskeleton</keyword>
<dbReference type="PRINTS" id="PR01270">
    <property type="entry name" value="HDASUPER"/>
</dbReference>
<evidence type="ECO:0000256" key="11">
    <source>
        <dbReference type="ARBA" id="ARBA00022490"/>
    </source>
</evidence>
<evidence type="ECO:0000256" key="27">
    <source>
        <dbReference type="ARBA" id="ARBA00023242"/>
    </source>
</evidence>
<comment type="pathway">
    <text evidence="8">Protein modification; protein ubiquitination.</text>
</comment>
<keyword evidence="15" id="KW-0479">Metal-binding</keyword>
<keyword evidence="17 33" id="KW-0863">Zinc-finger</keyword>
<feature type="region of interest" description="Disordered" evidence="34">
    <location>
        <begin position="845"/>
        <end position="888"/>
    </location>
</feature>
<comment type="cofactor">
    <cofactor evidence="1">
        <name>Zn(2+)</name>
        <dbReference type="ChEBI" id="CHEBI:29105"/>
    </cofactor>
</comment>
<keyword evidence="18" id="KW-0833">Ubl conjugation pathway</keyword>
<dbReference type="RefSeq" id="XP_055366093.1">
    <property type="nucleotide sequence ID" value="XM_055510118.1"/>
</dbReference>
<evidence type="ECO:0000256" key="32">
    <source>
        <dbReference type="ARBA" id="ARBA00082852"/>
    </source>
</evidence>
<accession>A0A9W2XWD4</accession>
<dbReference type="SMART" id="SM00290">
    <property type="entry name" value="ZnF_UBP"/>
    <property type="match status" value="1"/>
</dbReference>
<organism evidence="36 37">
    <name type="scientific">Betta splendens</name>
    <name type="common">Siamese fighting fish</name>
    <dbReference type="NCBI Taxonomy" id="158456"/>
    <lineage>
        <taxon>Eukaryota</taxon>
        <taxon>Metazoa</taxon>
        <taxon>Chordata</taxon>
        <taxon>Craniata</taxon>
        <taxon>Vertebrata</taxon>
        <taxon>Euteleostomi</taxon>
        <taxon>Actinopterygii</taxon>
        <taxon>Neopterygii</taxon>
        <taxon>Teleostei</taxon>
        <taxon>Neoteleostei</taxon>
        <taxon>Acanthomorphata</taxon>
        <taxon>Anabantaria</taxon>
        <taxon>Anabantiformes</taxon>
        <taxon>Anabantoidei</taxon>
        <taxon>Osphronemidae</taxon>
        <taxon>Betta</taxon>
    </lineage>
</organism>
<evidence type="ECO:0000256" key="9">
    <source>
        <dbReference type="ARBA" id="ARBA00007738"/>
    </source>
</evidence>
<comment type="catalytic activity">
    <reaction evidence="29">
        <text>N(6)-acetyl-L-lysyl-[protein] + H2O = L-lysyl-[protein] + acetate</text>
        <dbReference type="Rhea" id="RHEA:58108"/>
        <dbReference type="Rhea" id="RHEA-COMP:9752"/>
        <dbReference type="Rhea" id="RHEA-COMP:10731"/>
        <dbReference type="ChEBI" id="CHEBI:15377"/>
        <dbReference type="ChEBI" id="CHEBI:29969"/>
        <dbReference type="ChEBI" id="CHEBI:30089"/>
        <dbReference type="ChEBI" id="CHEBI:61930"/>
    </reaction>
    <physiologicalReaction direction="left-to-right" evidence="29">
        <dbReference type="Rhea" id="RHEA:58109"/>
    </physiologicalReaction>
</comment>
<evidence type="ECO:0000259" key="35">
    <source>
        <dbReference type="PROSITE" id="PS50271"/>
    </source>
</evidence>
<keyword evidence="11" id="KW-0963">Cytoplasm</keyword>
<evidence type="ECO:0000256" key="24">
    <source>
        <dbReference type="ARBA" id="ARBA00023163"/>
    </source>
</evidence>
<dbReference type="GO" id="GO:0051129">
    <property type="term" value="P:negative regulation of cellular component organization"/>
    <property type="evidence" value="ECO:0007669"/>
    <property type="project" value="UniProtKB-ARBA"/>
</dbReference>
<evidence type="ECO:0000256" key="6">
    <source>
        <dbReference type="ARBA" id="ARBA00004484"/>
    </source>
</evidence>
<gene>
    <name evidence="37" type="primary">hdac6</name>
</gene>
<dbReference type="Pfam" id="PF02148">
    <property type="entry name" value="zf-UBP"/>
    <property type="match status" value="1"/>
</dbReference>
<dbReference type="Pfam" id="PF00850">
    <property type="entry name" value="Hist_deacetyl"/>
    <property type="match status" value="2"/>
</dbReference>
<evidence type="ECO:0000256" key="7">
    <source>
        <dbReference type="ARBA" id="ARBA00004489"/>
    </source>
</evidence>
<proteinExistence type="inferred from homology"/>
<dbReference type="OrthoDB" id="424012at2759"/>
<evidence type="ECO:0000256" key="16">
    <source>
        <dbReference type="ARBA" id="ARBA00022737"/>
    </source>
</evidence>
<dbReference type="SUPFAM" id="SSF52768">
    <property type="entry name" value="Arginase/deacetylase"/>
    <property type="match status" value="2"/>
</dbReference>
<comment type="catalytic activity">
    <reaction evidence="30">
        <text>N(6)-acetyl-L-lysyl-[alpha-tubulin] + H2O = L-lysyl-[alpha-tubulin] + acetate</text>
        <dbReference type="Rhea" id="RHEA:21548"/>
        <dbReference type="Rhea" id="RHEA-COMP:11278"/>
        <dbReference type="Rhea" id="RHEA-COMP:11279"/>
        <dbReference type="ChEBI" id="CHEBI:15377"/>
        <dbReference type="ChEBI" id="CHEBI:29969"/>
        <dbReference type="ChEBI" id="CHEBI:30089"/>
        <dbReference type="ChEBI" id="CHEBI:61930"/>
    </reaction>
    <physiologicalReaction direction="left-to-right" evidence="30">
        <dbReference type="Rhea" id="RHEA:21549"/>
    </physiologicalReaction>
</comment>
<dbReference type="GO" id="GO:0040029">
    <property type="term" value="P:epigenetic regulation of gene expression"/>
    <property type="evidence" value="ECO:0007669"/>
    <property type="project" value="TreeGrafter"/>
</dbReference>
<sequence>MTPLLQTCALPRTGGSNMNSGSDPPVSGLKSVKRSPRLSAQGNRSEGNPAVSGGNIVQVKRRGRMERSREDREEELNVRLQALDLSSLSLICGTGLVYSEIFTHHQNLWDPSHPENPDRVKSIMKELEKQELLSHCIRVEPREATEDELLLAHAKSYVQLMRLTEKMSVGELQTLSEKYDSVYLHPESFQVSAFAVGSVLQLVDQVMTFKLRNGFAVIRPPGHHAQSNKSNGYSVFNNVAIAARYAQTRHLISRVLIVDWDVHHGQGIQYMFQEDPSVLYFSVHRYEFASFWPHLTESDSQSIGSGRAEGRNINLPWNKTRMTDADYMAAFQQLLLPVAYEFQPQLVLVCAGFDAAVGDPKGEMCVSPQCFHVLTHMLMALAEGRLVLALEGGYNLQSTAEGAAACVKALLGRACPPLAPPTAPSNSALQSISRSISAVYPHWTFLQVLEGVQLAENSVLRDTSNEEVLKQAGPTPSVATNTGLVYDERMMEHLNLWDRHHPEQPQRISKIFSRLQQLGLVDRCQRIPARLASHEELSLCHSMQHIEQMKATTDMKPRDLHKLGQEFNSIYINNQSFQSAQLAAGGCFNAVERILDGQVSNGIAVVRPPGHHAERDSPCGFCFFNTVALTARYAQKISNDAPLRVLILDWDVHHGNGTQHIFEDDNSVLYISLHRYDNGMFFPSSEDAAPNCVGVAKGAGFNVNVAWSGGRMGDSDYLAAFHHVVMPIATEFNPGLVLVSAGFDAARGDPLGGYHVTPEGYAHLTHLLMSLAGGRILLILEGGYNLSSISDAMMMCTSMLLGEPPPSLVTPASPPHHNAVATINEVIRYHAPYWRSLRIHIPESVQTSLPSPKHHGKRSSKGRSRKLETPLQPPTEPENTTTESSLAHLSQGLSSLDISETSANQMSAASTLVGGGKVHLSFEVTYKSEAKAESNVAVPIQSQSGDGTPSQTVAMETSDVAAAAGGVWAEFEGACGWSKPETHLDLMCREKTDGTSLFLIEPLSWCPHLDAVKPVPPSGINTFQLCQDCGSDSENWICLTCYQVYCGRYVNEHMVTHSVVSEHPLVLSFSDLSVWCYLCEVYIHNQVVYEAKNAAHCAKFGEEIPPWS</sequence>
<feature type="region of interest" description="Disordered" evidence="34">
    <location>
        <begin position="1"/>
        <end position="72"/>
    </location>
</feature>
<evidence type="ECO:0000256" key="22">
    <source>
        <dbReference type="ARBA" id="ARBA00022853"/>
    </source>
</evidence>
<keyword evidence="10" id="KW-0488">Methylation</keyword>
<dbReference type="Gene3D" id="3.30.40.10">
    <property type="entry name" value="Zinc/RING finger domain, C3HC4 (zinc finger)"/>
    <property type="match status" value="1"/>
</dbReference>
<evidence type="ECO:0000256" key="25">
    <source>
        <dbReference type="ARBA" id="ARBA00023203"/>
    </source>
</evidence>
<evidence type="ECO:0000313" key="37">
    <source>
        <dbReference type="RefSeq" id="XP_055366093.1"/>
    </source>
</evidence>
<keyword evidence="36" id="KW-1185">Reference proteome</keyword>
<evidence type="ECO:0000256" key="28">
    <source>
        <dbReference type="ARBA" id="ARBA00023273"/>
    </source>
</evidence>
<evidence type="ECO:0000256" key="30">
    <source>
        <dbReference type="ARBA" id="ARBA00050910"/>
    </source>
</evidence>
<keyword evidence="28" id="KW-0966">Cell projection</keyword>
<evidence type="ECO:0000256" key="4">
    <source>
        <dbReference type="ARBA" id="ARBA00004279"/>
    </source>
</evidence>
<name>A0A9W2XWD4_BETSP</name>
<dbReference type="AlphaFoldDB" id="A0A9W2XWD4"/>
<evidence type="ECO:0000256" key="23">
    <source>
        <dbReference type="ARBA" id="ARBA00023015"/>
    </source>
</evidence>
<evidence type="ECO:0000256" key="10">
    <source>
        <dbReference type="ARBA" id="ARBA00022481"/>
    </source>
</evidence>
<evidence type="ECO:0000256" key="19">
    <source>
        <dbReference type="ARBA" id="ARBA00022801"/>
    </source>
</evidence>
<keyword evidence="16" id="KW-0677">Repeat</keyword>
<dbReference type="FunFam" id="3.30.40.10:FF:000342">
    <property type="entry name" value="Histone deacetylase 6"/>
    <property type="match status" value="1"/>
</dbReference>
<evidence type="ECO:0000256" key="13">
    <source>
        <dbReference type="ARBA" id="ARBA00022553"/>
    </source>
</evidence>
<dbReference type="GeneID" id="114858611"/>
<evidence type="ECO:0000256" key="1">
    <source>
        <dbReference type="ARBA" id="ARBA00001947"/>
    </source>
</evidence>
<evidence type="ECO:0000256" key="20">
    <source>
        <dbReference type="ARBA" id="ARBA00022833"/>
    </source>
</evidence>
<evidence type="ECO:0000256" key="26">
    <source>
        <dbReference type="ARBA" id="ARBA00023212"/>
    </source>
</evidence>
<dbReference type="InterPro" id="IPR023696">
    <property type="entry name" value="Ureohydrolase_dom_sf"/>
</dbReference>
<dbReference type="GO" id="GO:0043204">
    <property type="term" value="C:perikaryon"/>
    <property type="evidence" value="ECO:0007669"/>
    <property type="project" value="UniProtKB-SubCell"/>
</dbReference>
<keyword evidence="20" id="KW-0862">Zinc</keyword>
<evidence type="ECO:0000256" key="2">
    <source>
        <dbReference type="ARBA" id="ARBA00004120"/>
    </source>
</evidence>
<dbReference type="GO" id="GO:0016740">
    <property type="term" value="F:transferase activity"/>
    <property type="evidence" value="ECO:0007669"/>
    <property type="project" value="UniProtKB-KW"/>
</dbReference>
<dbReference type="GO" id="GO:0005813">
    <property type="term" value="C:centrosome"/>
    <property type="evidence" value="ECO:0007669"/>
    <property type="project" value="UniProtKB-SubCell"/>
</dbReference>
<dbReference type="Proteomes" id="UP000515150">
    <property type="component" value="Chromosome 7"/>
</dbReference>
<dbReference type="GO" id="GO:0008270">
    <property type="term" value="F:zinc ion binding"/>
    <property type="evidence" value="ECO:0007669"/>
    <property type="project" value="UniProtKB-KW"/>
</dbReference>
<keyword evidence="19" id="KW-0378">Hydrolase</keyword>
<dbReference type="GO" id="GO:0051130">
    <property type="term" value="P:positive regulation of cellular component organization"/>
    <property type="evidence" value="ECO:0007669"/>
    <property type="project" value="UniProtKB-ARBA"/>
</dbReference>
<feature type="compositionally biased region" description="Basic residues" evidence="34">
    <location>
        <begin position="852"/>
        <end position="864"/>
    </location>
</feature>
<evidence type="ECO:0000313" key="36">
    <source>
        <dbReference type="Proteomes" id="UP000515150"/>
    </source>
</evidence>
<evidence type="ECO:0000256" key="29">
    <source>
        <dbReference type="ARBA" id="ARBA00049136"/>
    </source>
</evidence>
<dbReference type="GO" id="GO:0030424">
    <property type="term" value="C:axon"/>
    <property type="evidence" value="ECO:0007669"/>
    <property type="project" value="UniProtKB-SubCell"/>
</dbReference>
<feature type="domain" description="UBP-type" evidence="35">
    <location>
        <begin position="1004"/>
        <end position="1104"/>
    </location>
</feature>
<keyword evidence="27" id="KW-0539">Nucleus</keyword>
<dbReference type="Gene3D" id="3.40.800.20">
    <property type="entry name" value="Histone deacetylase domain"/>
    <property type="match status" value="2"/>
</dbReference>
<comment type="subcellular location">
    <subcellularLocation>
        <location evidence="7">Cell projection</location>
        <location evidence="7">Axon</location>
    </subcellularLocation>
    <subcellularLocation>
        <location evidence="4">Cell projection</location>
        <location evidence="4">Dendrite</location>
    </subcellularLocation>
    <subcellularLocation>
        <location evidence="2">Cytoplasm</location>
        <location evidence="2">Cytoskeleton</location>
        <location evidence="2">Cilium basal body</location>
    </subcellularLocation>
    <subcellularLocation>
        <location evidence="5">Cytoplasm</location>
        <location evidence="5">Cytoskeleton</location>
        <location evidence="5">Microtubule organizing center</location>
        <location evidence="5">Centrosome</location>
    </subcellularLocation>
    <subcellularLocation>
        <location evidence="3">Nucleus</location>
    </subcellularLocation>
    <subcellularLocation>
        <location evidence="6">Perikaryon</location>
    </subcellularLocation>
</comment>
<evidence type="ECO:0000256" key="33">
    <source>
        <dbReference type="PROSITE-ProRule" id="PRU00502"/>
    </source>
</evidence>
<keyword evidence="22" id="KW-0156">Chromatin regulator</keyword>
<dbReference type="GO" id="GO:0030425">
    <property type="term" value="C:dendrite"/>
    <property type="evidence" value="ECO:0007669"/>
    <property type="project" value="UniProtKB-SubCell"/>
</dbReference>
<keyword evidence="21" id="KW-0832">Ubl conjugation</keyword>
<evidence type="ECO:0000256" key="21">
    <source>
        <dbReference type="ARBA" id="ARBA00022843"/>
    </source>
</evidence>
<dbReference type="GO" id="GO:0032886">
    <property type="term" value="P:regulation of microtubule-based process"/>
    <property type="evidence" value="ECO:0007669"/>
    <property type="project" value="UniProtKB-ARBA"/>
</dbReference>
<dbReference type="GO" id="GO:0003779">
    <property type="term" value="F:actin binding"/>
    <property type="evidence" value="ECO:0007669"/>
    <property type="project" value="UniProtKB-KW"/>
</dbReference>
<protein>
    <recommendedName>
        <fullName evidence="31">Protein deacetylase HDAC6</fullName>
    </recommendedName>
    <alternativeName>
        <fullName evidence="32">Tubulin-lysine deacetylase HDAC6</fullName>
    </alternativeName>
</protein>
<reference evidence="37" key="1">
    <citation type="submission" date="2025-08" db="UniProtKB">
        <authorList>
            <consortium name="RefSeq"/>
        </authorList>
    </citation>
    <scope>IDENTIFICATION</scope>
</reference>
<dbReference type="GO" id="GO:0051646">
    <property type="term" value="P:mitochondrion localization"/>
    <property type="evidence" value="ECO:0007669"/>
    <property type="project" value="UniProtKB-ARBA"/>
</dbReference>
<evidence type="ECO:0000256" key="5">
    <source>
        <dbReference type="ARBA" id="ARBA00004300"/>
    </source>
</evidence>
<evidence type="ECO:0000256" key="12">
    <source>
        <dbReference type="ARBA" id="ARBA00022491"/>
    </source>
</evidence>